<reference evidence="3" key="1">
    <citation type="submission" date="2017-09" db="EMBL/GenBank/DDBJ databases">
        <title>Depth-based differentiation of microbial function through sediment-hosted aquifers and enrichment of novel symbionts in the deep terrestrial subsurface.</title>
        <authorList>
            <person name="Probst A.J."/>
            <person name="Ladd B."/>
            <person name="Jarett J.K."/>
            <person name="Geller-Mcgrath D.E."/>
            <person name="Sieber C.M.K."/>
            <person name="Emerson J.B."/>
            <person name="Anantharaman K."/>
            <person name="Thomas B.C."/>
            <person name="Malmstrom R."/>
            <person name="Stieglmeier M."/>
            <person name="Klingl A."/>
            <person name="Woyke T."/>
            <person name="Ryan C.M."/>
            <person name="Banfield J.F."/>
        </authorList>
    </citation>
    <scope>NUCLEOTIDE SEQUENCE [LARGE SCALE GENOMIC DNA]</scope>
</reference>
<evidence type="ECO:0000256" key="1">
    <source>
        <dbReference type="SAM" id="Phobius"/>
    </source>
</evidence>
<name>A0A2M7IG33_9BACT</name>
<keyword evidence="1" id="KW-0812">Transmembrane</keyword>
<organism evidence="2 3">
    <name type="scientific">Candidatus Portnoybacteria bacterium CG_4_8_14_3_um_filter_44_10</name>
    <dbReference type="NCBI Taxonomy" id="1974802"/>
    <lineage>
        <taxon>Bacteria</taxon>
        <taxon>Candidatus Portnoyibacteriota</taxon>
    </lineage>
</organism>
<sequence length="387" mass="46359">MYIPTWLIIGVIILGIYYFTKLKKQNPNSNNMPNIFKQNFSYKLDIHIEPNWHKLYKKLYGPKSEKEFEKIFEEKHKKMEKDDSFSLWGRRYYFTEYYDSASGLTTRFQRVLCQNGKQYFYPIDEFGDRGYVFDSDSGLNSPIDENDKKREHREKLSVEIGEDFIRNDIWDKHIGGPKESWDYEKENYIFSFPLYEVFNFLFALGQRFHDTERNTIVKWPDHIEKKFEEAGIEYEKIFEFEPTLFDIEKHDKDFFEQIGRPKISSSSSDRFQSTDLKDKNDTYYGVELKIFRPGENDRIGEFPPRIIIYMKNLLDFVLVNKYYRMNDGRLEEEAHRWNIRSYGNSNGTIERQIIIDALLKKDNANNSRYAIIISVIAIFISIVSLIF</sequence>
<evidence type="ECO:0000313" key="2">
    <source>
        <dbReference type="EMBL" id="PIW75483.1"/>
    </source>
</evidence>
<dbReference type="Proteomes" id="UP000231280">
    <property type="component" value="Unassembled WGS sequence"/>
</dbReference>
<keyword evidence="1" id="KW-0472">Membrane</keyword>
<dbReference type="AlphaFoldDB" id="A0A2M7IG33"/>
<dbReference type="EMBL" id="PFGX01000047">
    <property type="protein sequence ID" value="PIW75483.1"/>
    <property type="molecule type" value="Genomic_DNA"/>
</dbReference>
<feature type="transmembrane region" description="Helical" evidence="1">
    <location>
        <begin position="369"/>
        <end position="386"/>
    </location>
</feature>
<comment type="caution">
    <text evidence="2">The sequence shown here is derived from an EMBL/GenBank/DDBJ whole genome shotgun (WGS) entry which is preliminary data.</text>
</comment>
<accession>A0A2M7IG33</accession>
<keyword evidence="1" id="KW-1133">Transmembrane helix</keyword>
<protein>
    <submittedName>
        <fullName evidence="2">Uncharacterized protein</fullName>
    </submittedName>
</protein>
<evidence type="ECO:0000313" key="3">
    <source>
        <dbReference type="Proteomes" id="UP000231280"/>
    </source>
</evidence>
<proteinExistence type="predicted"/>
<gene>
    <name evidence="2" type="ORF">CO002_01835</name>
</gene>
<feature type="transmembrane region" description="Helical" evidence="1">
    <location>
        <begin position="6"/>
        <end position="22"/>
    </location>
</feature>